<dbReference type="InterPro" id="IPR045031">
    <property type="entry name" value="DHP_synth-like"/>
</dbReference>
<proteinExistence type="predicted"/>
<comment type="cofactor">
    <cofactor evidence="2">
        <name>Mg(2+)</name>
        <dbReference type="ChEBI" id="CHEBI:18420"/>
    </cofactor>
</comment>
<dbReference type="GO" id="GO:0046872">
    <property type="term" value="F:metal ion binding"/>
    <property type="evidence" value="ECO:0007669"/>
    <property type="project" value="UniProtKB-KW"/>
</dbReference>
<evidence type="ECO:0000256" key="7">
    <source>
        <dbReference type="ARBA" id="ARBA00022842"/>
    </source>
</evidence>
<evidence type="ECO:0000313" key="15">
    <source>
        <dbReference type="Proteomes" id="UP000431177"/>
    </source>
</evidence>
<dbReference type="Proteomes" id="UP000056419">
    <property type="component" value="Unassembled WGS sequence"/>
</dbReference>
<dbReference type="PANTHER" id="PTHR20941">
    <property type="entry name" value="FOLATE SYNTHESIS PROTEINS"/>
    <property type="match status" value="1"/>
</dbReference>
<dbReference type="PROSITE" id="PS50972">
    <property type="entry name" value="PTERIN_BINDING"/>
    <property type="match status" value="1"/>
</dbReference>
<evidence type="ECO:0000313" key="12">
    <source>
        <dbReference type="EMBL" id="RHB25299.1"/>
    </source>
</evidence>
<dbReference type="InterPro" id="IPR006390">
    <property type="entry name" value="DHP_synth_dom"/>
</dbReference>
<reference evidence="12 14" key="3">
    <citation type="submission" date="2018-08" db="EMBL/GenBank/DDBJ databases">
        <title>A genome reference for cultivated species of the human gut microbiota.</title>
        <authorList>
            <person name="Zou Y."/>
            <person name="Xue W."/>
            <person name="Luo G."/>
        </authorList>
    </citation>
    <scope>NUCLEOTIDE SEQUENCE [LARGE SCALE GENOMIC DNA]</scope>
    <source>
        <strain evidence="12 14">AM40-34</strain>
    </source>
</reference>
<keyword evidence="5 11" id="KW-0808">Transferase</keyword>
<dbReference type="Proteomes" id="UP000431177">
    <property type="component" value="Unassembled WGS sequence"/>
</dbReference>
<dbReference type="Pfam" id="PF00809">
    <property type="entry name" value="Pterin_bind"/>
    <property type="match status" value="1"/>
</dbReference>
<dbReference type="InterPro" id="IPR011005">
    <property type="entry name" value="Dihydropteroate_synth-like_sf"/>
</dbReference>
<dbReference type="RefSeq" id="WP_060385612.1">
    <property type="nucleotide sequence ID" value="NZ_JADMRQ010000019.1"/>
</dbReference>
<reference evidence="11 13" key="1">
    <citation type="journal article" date="2016" name="BMC Genomics">
        <title>Type VI secretion systems of human gut Bacteroidales segregate into three genetic architectures, two of which are contained on mobile genetic elements.</title>
        <authorList>
            <person name="Coyne M.J."/>
            <person name="Roelofs K.G."/>
            <person name="Comstock L.E."/>
        </authorList>
    </citation>
    <scope>NUCLEOTIDE SEQUENCE [LARGE SCALE GENOMIC DNA]</scope>
    <source>
        <strain evidence="11 13">CL09T03C01</strain>
    </source>
</reference>
<accession>A0A125MG65</accession>
<evidence type="ECO:0000256" key="4">
    <source>
        <dbReference type="ARBA" id="ARBA00012458"/>
    </source>
</evidence>
<evidence type="ECO:0000256" key="3">
    <source>
        <dbReference type="ARBA" id="ARBA00004763"/>
    </source>
</evidence>
<dbReference type="PATRIC" id="fig|46506.5.peg.1395"/>
<dbReference type="Gene3D" id="3.20.20.20">
    <property type="entry name" value="Dihydropteroate synthase-like"/>
    <property type="match status" value="1"/>
</dbReference>
<dbReference type="PANTHER" id="PTHR20941:SF1">
    <property type="entry name" value="FOLIC ACID SYNTHESIS PROTEIN FOL1"/>
    <property type="match status" value="1"/>
</dbReference>
<comment type="pathway">
    <text evidence="3">Cofactor biosynthesis; tetrahydrofolate biosynthesis; 7,8-dihydrofolate from 2-amino-4-hydroxy-6-hydroxymethyl-7,8-dihydropteridine diphosphate and 4-aminobenzoate: step 1/2.</text>
</comment>
<sequence>MKVLQSKYINVNGSLLDLSSPCVMGILNVTPDSFYAGSRMQTEADITSRIGQIVAEGAAIIDVGAYSSRPNAENVSPAEEMERLRMGLGILRKVQPDAIVSVDTFRADVARMCVEEYGVAIINDIAAGEMDDDMFRTVADLNVPYIMMHMQGTPQNMQQHPHYDNLLKEVFMYFARKVQQLRDLGVKDIILDPGFGFGKTIEHNYELLAHLEEFRIFELPLLVGVSRKSMIYRLLGTTPQEALNGTTVLDTICLLKGADILRVHDVREAVETVKIVEAMNAARSALIANN</sequence>
<dbReference type="AlphaFoldDB" id="A0A125MG65"/>
<reference evidence="11" key="2">
    <citation type="submission" date="2016-01" db="EMBL/GenBank/DDBJ databases">
        <authorList>
            <person name="McClelland M."/>
            <person name="Jain A."/>
            <person name="Saraogi P."/>
            <person name="Mendelson R."/>
            <person name="Westerman R."/>
            <person name="SanMiguel P."/>
            <person name="Csonka L."/>
        </authorList>
    </citation>
    <scope>NUCLEOTIDE SEQUENCE</scope>
    <source>
        <strain evidence="11">CL09T03C01</strain>
    </source>
</reference>
<evidence type="ECO:0000256" key="1">
    <source>
        <dbReference type="ARBA" id="ARBA00000012"/>
    </source>
</evidence>
<dbReference type="STRING" id="46506.AA415_01307"/>
<dbReference type="EMBL" id="LRGC01000004">
    <property type="protein sequence ID" value="KWR56234.1"/>
    <property type="molecule type" value="Genomic_DNA"/>
</dbReference>
<reference evidence="10 15" key="4">
    <citation type="journal article" date="2019" name="Nat. Med.">
        <title>A library of human gut bacterial isolates paired with longitudinal multiomics data enables mechanistic microbiome research.</title>
        <authorList>
            <person name="Poyet M."/>
            <person name="Groussin M."/>
            <person name="Gibbons S.M."/>
            <person name="Avila-Pacheco J."/>
            <person name="Jiang X."/>
            <person name="Kearney S.M."/>
            <person name="Perrotta A.R."/>
            <person name="Berdy B."/>
            <person name="Zhao S."/>
            <person name="Lieberman T.D."/>
            <person name="Swanson P.K."/>
            <person name="Smith M."/>
            <person name="Roesemann S."/>
            <person name="Alexander J.E."/>
            <person name="Rich S.A."/>
            <person name="Livny J."/>
            <person name="Vlamakis H."/>
            <person name="Clish C."/>
            <person name="Bullock K."/>
            <person name="Deik A."/>
            <person name="Scott J."/>
            <person name="Pierce K.A."/>
            <person name="Xavier R.J."/>
            <person name="Alm E.J."/>
        </authorList>
    </citation>
    <scope>NUCLEOTIDE SEQUENCE [LARGE SCALE GENOMIC DNA]</scope>
    <source>
        <strain evidence="10 15">BIOML-A2</strain>
    </source>
</reference>
<comment type="caution">
    <text evidence="11">The sequence shown here is derived from an EMBL/GenBank/DDBJ whole genome shotgun (WGS) entry which is preliminary data.</text>
</comment>
<dbReference type="GO" id="GO:0004156">
    <property type="term" value="F:dihydropteroate synthase activity"/>
    <property type="evidence" value="ECO:0007669"/>
    <property type="project" value="UniProtKB-EC"/>
</dbReference>
<evidence type="ECO:0000313" key="14">
    <source>
        <dbReference type="Proteomes" id="UP000283482"/>
    </source>
</evidence>
<evidence type="ECO:0000259" key="9">
    <source>
        <dbReference type="PROSITE" id="PS50972"/>
    </source>
</evidence>
<evidence type="ECO:0000313" key="13">
    <source>
        <dbReference type="Proteomes" id="UP000056419"/>
    </source>
</evidence>
<evidence type="ECO:0000256" key="6">
    <source>
        <dbReference type="ARBA" id="ARBA00022723"/>
    </source>
</evidence>
<dbReference type="PROSITE" id="PS00793">
    <property type="entry name" value="DHPS_2"/>
    <property type="match status" value="1"/>
</dbReference>
<keyword evidence="7" id="KW-0460">Magnesium</keyword>
<dbReference type="NCBIfam" id="TIGR01496">
    <property type="entry name" value="DHPS"/>
    <property type="match status" value="1"/>
</dbReference>
<feature type="domain" description="Pterin-binding" evidence="9">
    <location>
        <begin position="21"/>
        <end position="274"/>
    </location>
</feature>
<dbReference type="Proteomes" id="UP000283482">
    <property type="component" value="Unassembled WGS sequence"/>
</dbReference>
<evidence type="ECO:0000313" key="11">
    <source>
        <dbReference type="EMBL" id="KWR56234.1"/>
    </source>
</evidence>
<dbReference type="GO" id="GO:0046654">
    <property type="term" value="P:tetrahydrofolate biosynthetic process"/>
    <property type="evidence" value="ECO:0007669"/>
    <property type="project" value="TreeGrafter"/>
</dbReference>
<keyword evidence="6" id="KW-0479">Metal-binding</keyword>
<keyword evidence="13" id="KW-1185">Reference proteome</keyword>
<evidence type="ECO:0000256" key="8">
    <source>
        <dbReference type="ARBA" id="ARBA00022909"/>
    </source>
</evidence>
<evidence type="ECO:0000256" key="2">
    <source>
        <dbReference type="ARBA" id="ARBA00001946"/>
    </source>
</evidence>
<evidence type="ECO:0000256" key="5">
    <source>
        <dbReference type="ARBA" id="ARBA00022679"/>
    </source>
</evidence>
<name>A0A125MG65_BACSE</name>
<evidence type="ECO:0000313" key="10">
    <source>
        <dbReference type="EMBL" id="KAB5329881.1"/>
    </source>
</evidence>
<organism evidence="11 13">
    <name type="scientific">Bacteroides stercoris</name>
    <dbReference type="NCBI Taxonomy" id="46506"/>
    <lineage>
        <taxon>Bacteria</taxon>
        <taxon>Pseudomonadati</taxon>
        <taxon>Bacteroidota</taxon>
        <taxon>Bacteroidia</taxon>
        <taxon>Bacteroidales</taxon>
        <taxon>Bacteroidaceae</taxon>
        <taxon>Bacteroides</taxon>
    </lineage>
</organism>
<comment type="catalytic activity">
    <reaction evidence="1">
        <text>(7,8-dihydropterin-6-yl)methyl diphosphate + 4-aminobenzoate = 7,8-dihydropteroate + diphosphate</text>
        <dbReference type="Rhea" id="RHEA:19949"/>
        <dbReference type="ChEBI" id="CHEBI:17836"/>
        <dbReference type="ChEBI" id="CHEBI:17839"/>
        <dbReference type="ChEBI" id="CHEBI:33019"/>
        <dbReference type="ChEBI" id="CHEBI:72950"/>
        <dbReference type="EC" id="2.5.1.15"/>
    </reaction>
</comment>
<dbReference type="EMBL" id="QSGN01000045">
    <property type="protein sequence ID" value="RHB25299.1"/>
    <property type="molecule type" value="Genomic_DNA"/>
</dbReference>
<keyword evidence="8" id="KW-0289">Folate biosynthesis</keyword>
<gene>
    <name evidence="11" type="primary">folP</name>
    <name evidence="11" type="ORF">AA415_01307</name>
    <name evidence="12" type="ORF">DW889_14270</name>
    <name evidence="10" type="ORF">F9950_04370</name>
</gene>
<dbReference type="CDD" id="cd00739">
    <property type="entry name" value="DHPS"/>
    <property type="match status" value="1"/>
</dbReference>
<dbReference type="GO" id="GO:0005829">
    <property type="term" value="C:cytosol"/>
    <property type="evidence" value="ECO:0007669"/>
    <property type="project" value="TreeGrafter"/>
</dbReference>
<dbReference type="GO" id="GO:0046656">
    <property type="term" value="P:folic acid biosynthetic process"/>
    <property type="evidence" value="ECO:0007669"/>
    <property type="project" value="UniProtKB-KW"/>
</dbReference>
<protein>
    <recommendedName>
        <fullName evidence="4">dihydropteroate synthase</fullName>
        <ecNumber evidence="4">2.5.1.15</ecNumber>
    </recommendedName>
</protein>
<dbReference type="InterPro" id="IPR000489">
    <property type="entry name" value="Pterin-binding_dom"/>
</dbReference>
<dbReference type="SUPFAM" id="SSF51717">
    <property type="entry name" value="Dihydropteroate synthetase-like"/>
    <property type="match status" value="1"/>
</dbReference>
<dbReference type="EC" id="2.5.1.15" evidence="4"/>
<dbReference type="EMBL" id="WCLA01000005">
    <property type="protein sequence ID" value="KAB5329881.1"/>
    <property type="molecule type" value="Genomic_DNA"/>
</dbReference>